<gene>
    <name evidence="10" type="ORF">DSM19430T_20100</name>
</gene>
<evidence type="ECO:0000259" key="9">
    <source>
        <dbReference type="Pfam" id="PF13807"/>
    </source>
</evidence>
<dbReference type="PANTHER" id="PTHR32309">
    <property type="entry name" value="TYROSINE-PROTEIN KINASE"/>
    <property type="match status" value="1"/>
</dbReference>
<dbReference type="GO" id="GO:0004713">
    <property type="term" value="F:protein tyrosine kinase activity"/>
    <property type="evidence" value="ECO:0007669"/>
    <property type="project" value="TreeGrafter"/>
</dbReference>
<name>A0A7J0BUD1_9BACT</name>
<dbReference type="RefSeq" id="WP_174409935.1">
    <property type="nucleotide sequence ID" value="NZ_BLVP01000008.1"/>
</dbReference>
<keyword evidence="4 7" id="KW-1133">Transmembrane helix</keyword>
<feature type="transmembrane region" description="Helical" evidence="7">
    <location>
        <begin position="32"/>
        <end position="52"/>
    </location>
</feature>
<evidence type="ECO:0000256" key="6">
    <source>
        <dbReference type="SAM" id="Coils"/>
    </source>
</evidence>
<comment type="caution">
    <text evidence="10">The sequence shown here is derived from an EMBL/GenBank/DDBJ whole genome shotgun (WGS) entry which is preliminary data.</text>
</comment>
<evidence type="ECO:0000256" key="3">
    <source>
        <dbReference type="ARBA" id="ARBA00022692"/>
    </source>
</evidence>
<feature type="transmembrane region" description="Helical" evidence="7">
    <location>
        <begin position="404"/>
        <end position="424"/>
    </location>
</feature>
<dbReference type="InterPro" id="IPR003856">
    <property type="entry name" value="LPS_length_determ_N"/>
</dbReference>
<dbReference type="InterPro" id="IPR032807">
    <property type="entry name" value="GNVR"/>
</dbReference>
<dbReference type="Proteomes" id="UP000503820">
    <property type="component" value="Unassembled WGS sequence"/>
</dbReference>
<reference evidence="10 11" key="1">
    <citation type="submission" date="2020-05" db="EMBL/GenBank/DDBJ databases">
        <title>Draft genome sequence of Desulfovibrio psychrotolerans JS1T.</title>
        <authorList>
            <person name="Ueno A."/>
            <person name="Tamazawa S."/>
            <person name="Tamamura S."/>
            <person name="Murakami T."/>
            <person name="Kiyama T."/>
            <person name="Inomata H."/>
            <person name="Amano Y."/>
            <person name="Miyakawa K."/>
            <person name="Tamaki H."/>
            <person name="Naganuma T."/>
            <person name="Kaneko K."/>
        </authorList>
    </citation>
    <scope>NUCLEOTIDE SEQUENCE [LARGE SCALE GENOMIC DNA]</scope>
    <source>
        <strain evidence="10 11">JS1</strain>
    </source>
</reference>
<feature type="domain" description="Polysaccharide chain length determinant N-terminal" evidence="8">
    <location>
        <begin position="17"/>
        <end position="106"/>
    </location>
</feature>
<dbReference type="InterPro" id="IPR050445">
    <property type="entry name" value="Bact_polysacc_biosynth/exp"/>
</dbReference>
<comment type="subcellular location">
    <subcellularLocation>
        <location evidence="1">Cell membrane</location>
        <topology evidence="1">Multi-pass membrane protein</topology>
    </subcellularLocation>
</comment>
<proteinExistence type="predicted"/>
<feature type="domain" description="Tyrosine-protein kinase G-rich" evidence="9">
    <location>
        <begin position="348"/>
        <end position="425"/>
    </location>
</feature>
<dbReference type="Pfam" id="PF02706">
    <property type="entry name" value="Wzz"/>
    <property type="match status" value="1"/>
</dbReference>
<sequence>MNAHHAADAGYEEGRQTLDVARYVSLVFERKGLFAIIALTVMTLGVIASYVLPKRYEAKSTVFIEQNVVNDLVKGIAVTPSMDNKVKAIKITMLSRTMLLKVVNELDLDAGIMDNKGLEALVAGLQKTIDVRMDEGKGVFVISFRNEDSRRAADVVNTLTRLYIEDNTSSKRQESYEATKFLADQIEVFKRRIDDAEAAIDKYKTEFGKYLSKDEVTLRNEIAQMEERLSLMQSQINGLQASRRVLAGNTPLRRQLLAQEELLNAQMARYTENHPEVLRAKGLIEATRRQLASEGEADRRAVYVTPEYQQVKVELEALEMARKNLEASLADNREVLLMIPAKRTELAELGRKRDNEVLIYEKLVARYGQSEVSKEMELQNKSVNFRVLDPAVPASQHVSPNRPLIILAGIVLGIGLGAGLILLKDFLNPSIKSPESIKQMGIPVFAVVPVIGNVAEELGRRRRDVTICLVSGVYFLMIVTVLGLEVLHVNVIDAAISSIRKLV</sequence>
<evidence type="ECO:0000256" key="5">
    <source>
        <dbReference type="ARBA" id="ARBA00023136"/>
    </source>
</evidence>
<keyword evidence="6" id="KW-0175">Coiled coil</keyword>
<keyword evidence="5 7" id="KW-0472">Membrane</keyword>
<keyword evidence="2" id="KW-1003">Cell membrane</keyword>
<feature type="coiled-coil region" evidence="6">
    <location>
        <begin position="186"/>
        <end position="273"/>
    </location>
</feature>
<keyword evidence="3 7" id="KW-0812">Transmembrane</keyword>
<dbReference type="AlphaFoldDB" id="A0A7J0BUD1"/>
<evidence type="ECO:0000256" key="7">
    <source>
        <dbReference type="SAM" id="Phobius"/>
    </source>
</evidence>
<feature type="coiled-coil region" evidence="6">
    <location>
        <begin position="308"/>
        <end position="335"/>
    </location>
</feature>
<evidence type="ECO:0000313" key="10">
    <source>
        <dbReference type="EMBL" id="GFM37326.1"/>
    </source>
</evidence>
<evidence type="ECO:0000256" key="4">
    <source>
        <dbReference type="ARBA" id="ARBA00022989"/>
    </source>
</evidence>
<evidence type="ECO:0000313" key="11">
    <source>
        <dbReference type="Proteomes" id="UP000503820"/>
    </source>
</evidence>
<dbReference type="InterPro" id="IPR014345">
    <property type="entry name" value="XrtA_polysacc_chain"/>
</dbReference>
<dbReference type="GO" id="GO:0005886">
    <property type="term" value="C:plasma membrane"/>
    <property type="evidence" value="ECO:0007669"/>
    <property type="project" value="UniProtKB-SubCell"/>
</dbReference>
<dbReference type="EMBL" id="BLVP01000008">
    <property type="protein sequence ID" value="GFM37326.1"/>
    <property type="molecule type" value="Genomic_DNA"/>
</dbReference>
<dbReference type="PANTHER" id="PTHR32309:SF13">
    <property type="entry name" value="FERRIC ENTEROBACTIN TRANSPORT PROTEIN FEPE"/>
    <property type="match status" value="1"/>
</dbReference>
<feature type="transmembrane region" description="Helical" evidence="7">
    <location>
        <begin position="436"/>
        <end position="455"/>
    </location>
</feature>
<evidence type="ECO:0000259" key="8">
    <source>
        <dbReference type="Pfam" id="PF02706"/>
    </source>
</evidence>
<protein>
    <submittedName>
        <fullName evidence="10">Chain-length determining protein</fullName>
    </submittedName>
</protein>
<feature type="transmembrane region" description="Helical" evidence="7">
    <location>
        <begin position="467"/>
        <end position="484"/>
    </location>
</feature>
<accession>A0A7J0BUD1</accession>
<dbReference type="NCBIfam" id="TIGR03007">
    <property type="entry name" value="pepcterm_ChnLen"/>
    <property type="match status" value="1"/>
</dbReference>
<evidence type="ECO:0000256" key="1">
    <source>
        <dbReference type="ARBA" id="ARBA00004651"/>
    </source>
</evidence>
<dbReference type="Pfam" id="PF13807">
    <property type="entry name" value="GNVR"/>
    <property type="match status" value="1"/>
</dbReference>
<evidence type="ECO:0000256" key="2">
    <source>
        <dbReference type="ARBA" id="ARBA00022475"/>
    </source>
</evidence>
<organism evidence="10 11">
    <name type="scientific">Desulfovibrio psychrotolerans</name>
    <dbReference type="NCBI Taxonomy" id="415242"/>
    <lineage>
        <taxon>Bacteria</taxon>
        <taxon>Pseudomonadati</taxon>
        <taxon>Thermodesulfobacteriota</taxon>
        <taxon>Desulfovibrionia</taxon>
        <taxon>Desulfovibrionales</taxon>
        <taxon>Desulfovibrionaceae</taxon>
        <taxon>Desulfovibrio</taxon>
    </lineage>
</organism>
<keyword evidence="11" id="KW-1185">Reference proteome</keyword>